<protein>
    <submittedName>
        <fullName evidence="1">Uncharacterized protein</fullName>
    </submittedName>
</protein>
<dbReference type="RefSeq" id="WP_242423014.1">
    <property type="nucleotide sequence ID" value="NZ_CM004621.1"/>
</dbReference>
<name>A0ABT5GYS2_9VIBR</name>
<evidence type="ECO:0000313" key="1">
    <source>
        <dbReference type="EMBL" id="MDC5742341.1"/>
    </source>
</evidence>
<comment type="caution">
    <text evidence="1">The sequence shown here is derived from an EMBL/GenBank/DDBJ whole genome shotgun (WGS) entry which is preliminary data.</text>
</comment>
<evidence type="ECO:0000313" key="2">
    <source>
        <dbReference type="Proteomes" id="UP001150001"/>
    </source>
</evidence>
<dbReference type="EMBL" id="JAPFIT010000022">
    <property type="protein sequence ID" value="MDC5742341.1"/>
    <property type="molecule type" value="Genomic_DNA"/>
</dbReference>
<accession>A0ABT5GYS2</accession>
<dbReference type="Proteomes" id="UP001150001">
    <property type="component" value="Unassembled WGS sequence"/>
</dbReference>
<keyword evidence="2" id="KW-1185">Reference proteome</keyword>
<reference evidence="1" key="1">
    <citation type="submission" date="2022-11" db="EMBL/GenBank/DDBJ databases">
        <title>Role of the vibriolysin VemA secreted by the emergent pathogen Vibrio europaeus in the colonization of Manila clam mucus.</title>
        <authorList>
            <person name="Martinez C."/>
            <person name="Rodriguez S."/>
            <person name="Vences A."/>
            <person name="Barja J.L."/>
            <person name="Toranzo A.E."/>
            <person name="Dubert J."/>
        </authorList>
    </citation>
    <scope>NUCLEOTIDE SEQUENCE</scope>
    <source>
        <strain evidence="1">3454</strain>
    </source>
</reference>
<gene>
    <name evidence="1" type="ORF">OPW20_19900</name>
</gene>
<organism evidence="1 2">
    <name type="scientific">Vibrio europaeus</name>
    <dbReference type="NCBI Taxonomy" id="300876"/>
    <lineage>
        <taxon>Bacteria</taxon>
        <taxon>Pseudomonadati</taxon>
        <taxon>Pseudomonadota</taxon>
        <taxon>Gammaproteobacteria</taxon>
        <taxon>Vibrionales</taxon>
        <taxon>Vibrionaceae</taxon>
        <taxon>Vibrio</taxon>
        <taxon>Vibrio oreintalis group</taxon>
    </lineage>
</organism>
<sequence>METTIKQLNQLLLQSHTIIDKTTEGGVSVGVAQYVPELNAAVGYLQNSQKEKIAISVKPQCPTVYLVIGHKSGNDIKVQKEYPSLASLTASDLTDLCTTHLINR</sequence>
<dbReference type="GeneID" id="78074032"/>
<proteinExistence type="predicted"/>